<dbReference type="EMBL" id="OX459118">
    <property type="protein sequence ID" value="CAI9090011.1"/>
    <property type="molecule type" value="Genomic_DNA"/>
</dbReference>
<feature type="transmembrane region" description="Helical" evidence="6">
    <location>
        <begin position="199"/>
        <end position="218"/>
    </location>
</feature>
<dbReference type="InterPro" id="IPR005226">
    <property type="entry name" value="UPF0014_fam"/>
</dbReference>
<protein>
    <submittedName>
        <fullName evidence="7">OLC1v1024686C1</fullName>
    </submittedName>
</protein>
<accession>A0AAV1C2Y3</accession>
<reference evidence="7" key="1">
    <citation type="submission" date="2023-03" db="EMBL/GenBank/DDBJ databases">
        <authorList>
            <person name="Julca I."/>
        </authorList>
    </citation>
    <scope>NUCLEOTIDE SEQUENCE</scope>
</reference>
<evidence type="ECO:0000256" key="5">
    <source>
        <dbReference type="ARBA" id="ARBA00023136"/>
    </source>
</evidence>
<dbReference type="GO" id="GO:0005886">
    <property type="term" value="C:plasma membrane"/>
    <property type="evidence" value="ECO:0007669"/>
    <property type="project" value="TreeGrafter"/>
</dbReference>
<keyword evidence="8" id="KW-1185">Reference proteome</keyword>
<feature type="transmembrane region" description="Helical" evidence="6">
    <location>
        <begin position="230"/>
        <end position="256"/>
    </location>
</feature>
<dbReference type="GO" id="GO:0010044">
    <property type="term" value="P:response to aluminum ion"/>
    <property type="evidence" value="ECO:0007669"/>
    <property type="project" value="TreeGrafter"/>
</dbReference>
<gene>
    <name evidence="7" type="ORF">OLC1_LOCUS2257</name>
</gene>
<feature type="transmembrane region" description="Helical" evidence="6">
    <location>
        <begin position="12"/>
        <end position="31"/>
    </location>
</feature>
<dbReference type="PANTHER" id="PTHR30028">
    <property type="entry name" value="UPF0014 INNER MEMBRANE PROTEIN YBBM-RELATED"/>
    <property type="match status" value="1"/>
</dbReference>
<organism evidence="7 8">
    <name type="scientific">Oldenlandia corymbosa var. corymbosa</name>
    <dbReference type="NCBI Taxonomy" id="529605"/>
    <lineage>
        <taxon>Eukaryota</taxon>
        <taxon>Viridiplantae</taxon>
        <taxon>Streptophyta</taxon>
        <taxon>Embryophyta</taxon>
        <taxon>Tracheophyta</taxon>
        <taxon>Spermatophyta</taxon>
        <taxon>Magnoliopsida</taxon>
        <taxon>eudicotyledons</taxon>
        <taxon>Gunneridae</taxon>
        <taxon>Pentapetalae</taxon>
        <taxon>asterids</taxon>
        <taxon>lamiids</taxon>
        <taxon>Gentianales</taxon>
        <taxon>Rubiaceae</taxon>
        <taxon>Rubioideae</taxon>
        <taxon>Spermacoceae</taxon>
        <taxon>Hedyotis-Oldenlandia complex</taxon>
        <taxon>Oldenlandia</taxon>
    </lineage>
</organism>
<evidence type="ECO:0000256" key="1">
    <source>
        <dbReference type="ARBA" id="ARBA00004141"/>
    </source>
</evidence>
<keyword evidence="4 6" id="KW-1133">Transmembrane helix</keyword>
<keyword evidence="5 6" id="KW-0472">Membrane</keyword>
<evidence type="ECO:0000313" key="7">
    <source>
        <dbReference type="EMBL" id="CAI9090011.1"/>
    </source>
</evidence>
<feature type="transmembrane region" description="Helical" evidence="6">
    <location>
        <begin position="133"/>
        <end position="153"/>
    </location>
</feature>
<proteinExistence type="inferred from homology"/>
<evidence type="ECO:0000256" key="3">
    <source>
        <dbReference type="ARBA" id="ARBA00022692"/>
    </source>
</evidence>
<dbReference type="AlphaFoldDB" id="A0AAV1C2Y3"/>
<feature type="transmembrane region" description="Helical" evidence="6">
    <location>
        <begin position="43"/>
        <end position="62"/>
    </location>
</feature>
<evidence type="ECO:0000256" key="4">
    <source>
        <dbReference type="ARBA" id="ARBA00022989"/>
    </source>
</evidence>
<comment type="similarity">
    <text evidence="2">Belongs to the UPF0014 family.</text>
</comment>
<feature type="transmembrane region" description="Helical" evidence="6">
    <location>
        <begin position="74"/>
        <end position="91"/>
    </location>
</feature>
<dbReference type="PANTHER" id="PTHR30028:SF0">
    <property type="entry name" value="PROTEIN ALUMINUM SENSITIVE 3"/>
    <property type="match status" value="1"/>
</dbReference>
<dbReference type="Proteomes" id="UP001161247">
    <property type="component" value="Chromosome 1"/>
</dbReference>
<keyword evidence="3 6" id="KW-0812">Transmembrane</keyword>
<comment type="subcellular location">
    <subcellularLocation>
        <location evidence="1">Membrane</location>
        <topology evidence="1">Multi-pass membrane protein</topology>
    </subcellularLocation>
</comment>
<feature type="transmembrane region" description="Helical" evidence="6">
    <location>
        <begin position="103"/>
        <end position="127"/>
    </location>
</feature>
<evidence type="ECO:0000256" key="2">
    <source>
        <dbReference type="ARBA" id="ARBA00005268"/>
    </source>
</evidence>
<evidence type="ECO:0000313" key="8">
    <source>
        <dbReference type="Proteomes" id="UP001161247"/>
    </source>
</evidence>
<name>A0AAV1C2Y3_OLDCO</name>
<dbReference type="Pfam" id="PF03649">
    <property type="entry name" value="UPF0014"/>
    <property type="match status" value="1"/>
</dbReference>
<sequence length="271" mass="29738">MEFKYWEFGKSMIKPVLSFSFLLIPIGLSSFQKLGIEAEIIVTVIRSFIQLLILGFVLQFIIFNNHTNSTTSNYLIMALSYTIMVSVAGYTSGRRARGIPRSVYIAGASILAGTSSTMLFLVLIKVLPFTPRYMIPCMGMMVAGSMRVTGVTMKNLREEMKMQTNLVETALALGATRRQAAAAQVRRSVVLAVSRRLDFIKTMGVVVIPGAVTGILLAGGSPFEAIQLQLVVVSFTLGATTLSSVISTYLCMPFLFTKAYQLQTKVFSSEY</sequence>
<evidence type="ECO:0000256" key="6">
    <source>
        <dbReference type="SAM" id="Phobius"/>
    </source>
</evidence>